<dbReference type="Proteomes" id="UP000590749">
    <property type="component" value="Unassembled WGS sequence"/>
</dbReference>
<evidence type="ECO:0000256" key="1">
    <source>
        <dbReference type="SAM" id="MobiDB-lite"/>
    </source>
</evidence>
<comment type="caution">
    <text evidence="2">The sequence shown here is derived from an EMBL/GenBank/DDBJ whole genome shotgun (WGS) entry which is preliminary data.</text>
</comment>
<dbReference type="AlphaFoldDB" id="A0A7W5FHN6"/>
<accession>A0A7W5FHN6</accession>
<dbReference type="EMBL" id="JACHXF010000015">
    <property type="protein sequence ID" value="MBB3098650.1"/>
    <property type="molecule type" value="Genomic_DNA"/>
</dbReference>
<feature type="compositionally biased region" description="Low complexity" evidence="1">
    <location>
        <begin position="174"/>
        <end position="185"/>
    </location>
</feature>
<protein>
    <submittedName>
        <fullName evidence="2">Uncharacterized protein</fullName>
    </submittedName>
</protein>
<organism evidence="2 3">
    <name type="scientific">Actinoplanes campanulatus</name>
    <dbReference type="NCBI Taxonomy" id="113559"/>
    <lineage>
        <taxon>Bacteria</taxon>
        <taxon>Bacillati</taxon>
        <taxon>Actinomycetota</taxon>
        <taxon>Actinomycetes</taxon>
        <taxon>Micromonosporales</taxon>
        <taxon>Micromonosporaceae</taxon>
        <taxon>Actinoplanes</taxon>
    </lineage>
</organism>
<feature type="compositionally biased region" description="Polar residues" evidence="1">
    <location>
        <begin position="201"/>
        <end position="214"/>
    </location>
</feature>
<reference evidence="2 3" key="1">
    <citation type="submission" date="2020-08" db="EMBL/GenBank/DDBJ databases">
        <title>Genomic Encyclopedia of Type Strains, Phase III (KMG-III): the genomes of soil and plant-associated and newly described type strains.</title>
        <authorList>
            <person name="Whitman W."/>
        </authorList>
    </citation>
    <scope>NUCLEOTIDE SEQUENCE [LARGE SCALE GENOMIC DNA]</scope>
    <source>
        <strain evidence="2 3">CECT 3287</strain>
    </source>
</reference>
<proteinExistence type="predicted"/>
<dbReference type="RefSeq" id="WP_183224715.1">
    <property type="nucleotide sequence ID" value="NZ_BMPW01000017.1"/>
</dbReference>
<sequence>MLKLGRALGYALTGVTAATVIGIVPSPAVAAAAPLPPDVTALSTPAADPNGRFIVNRGQDGAILYSRGNPTANTYDPFVSTGMVVLGDPTGVLTPDGAQVFGRDIFNRPVTALGAAFDTPSGFEVIPGLLISSEIAAVQIPPRGSQPPQTRIFARGLEDGAVTVARPVRPGSVATSTCAASAPATRSPPAPRRSPAGRWPTRSSSGAPTTVSTA</sequence>
<name>A0A7W5FHN6_9ACTN</name>
<evidence type="ECO:0000313" key="2">
    <source>
        <dbReference type="EMBL" id="MBB3098650.1"/>
    </source>
</evidence>
<gene>
    <name evidence="2" type="ORF">FHR83_006349</name>
</gene>
<evidence type="ECO:0000313" key="3">
    <source>
        <dbReference type="Proteomes" id="UP000590749"/>
    </source>
</evidence>
<feature type="region of interest" description="Disordered" evidence="1">
    <location>
        <begin position="171"/>
        <end position="214"/>
    </location>
</feature>
<keyword evidence="3" id="KW-1185">Reference proteome</keyword>